<feature type="non-terminal residue" evidence="1">
    <location>
        <position position="1"/>
    </location>
</feature>
<comment type="caution">
    <text evidence="1">The sequence shown here is derived from an EMBL/GenBank/DDBJ whole genome shotgun (WGS) entry which is preliminary data.</text>
</comment>
<organism evidence="1">
    <name type="scientific">marine sediment metagenome</name>
    <dbReference type="NCBI Taxonomy" id="412755"/>
    <lineage>
        <taxon>unclassified sequences</taxon>
        <taxon>metagenomes</taxon>
        <taxon>ecological metagenomes</taxon>
    </lineage>
</organism>
<dbReference type="EMBL" id="LAZR01059951">
    <property type="protein sequence ID" value="KKK66710.1"/>
    <property type="molecule type" value="Genomic_DNA"/>
</dbReference>
<gene>
    <name evidence="1" type="ORF">LCGC14_2961340</name>
</gene>
<name>A0A0F8XZG5_9ZZZZ</name>
<proteinExistence type="predicted"/>
<accession>A0A0F8XZG5</accession>
<reference evidence="1" key="1">
    <citation type="journal article" date="2015" name="Nature">
        <title>Complex archaea that bridge the gap between prokaryotes and eukaryotes.</title>
        <authorList>
            <person name="Spang A."/>
            <person name="Saw J.H."/>
            <person name="Jorgensen S.L."/>
            <person name="Zaremba-Niedzwiedzka K."/>
            <person name="Martijn J."/>
            <person name="Lind A.E."/>
            <person name="van Eijk R."/>
            <person name="Schleper C."/>
            <person name="Guy L."/>
            <person name="Ettema T.J."/>
        </authorList>
    </citation>
    <scope>NUCLEOTIDE SEQUENCE</scope>
</reference>
<dbReference type="AlphaFoldDB" id="A0A0F8XZG5"/>
<sequence length="155" mass="16290">LRMEQSDLVIGIAAIADFAAGDVFSDIVNMSQHNRCRFITHWGVGTTGVVKLTVQACDDVDASNTSAIPFYYRITLNATKPGAITLATAAAGVSNAAASAQIIEIEITAAQLLASGYKYVRLSVDETTDDPLLGGVLIERSEPRHADGLPAIATV</sequence>
<evidence type="ECO:0000313" key="1">
    <source>
        <dbReference type="EMBL" id="KKK66710.1"/>
    </source>
</evidence>
<protein>
    <submittedName>
        <fullName evidence="1">Uncharacterized protein</fullName>
    </submittedName>
</protein>